<organism evidence="2">
    <name type="scientific">marine sediment metagenome</name>
    <dbReference type="NCBI Taxonomy" id="412755"/>
    <lineage>
        <taxon>unclassified sequences</taxon>
        <taxon>metagenomes</taxon>
        <taxon>ecological metagenomes</taxon>
    </lineage>
</organism>
<proteinExistence type="predicted"/>
<evidence type="ECO:0000313" key="2">
    <source>
        <dbReference type="EMBL" id="GAF70299.1"/>
    </source>
</evidence>
<reference evidence="2" key="1">
    <citation type="journal article" date="2014" name="Front. Microbiol.">
        <title>High frequency of phylogenetically diverse reductive dehalogenase-homologous genes in deep subseafloor sedimentary metagenomes.</title>
        <authorList>
            <person name="Kawai M."/>
            <person name="Futagami T."/>
            <person name="Toyoda A."/>
            <person name="Takaki Y."/>
            <person name="Nishi S."/>
            <person name="Hori S."/>
            <person name="Arai W."/>
            <person name="Tsubouchi T."/>
            <person name="Morono Y."/>
            <person name="Uchiyama I."/>
            <person name="Ito T."/>
            <person name="Fujiyama A."/>
            <person name="Inagaki F."/>
            <person name="Takami H."/>
        </authorList>
    </citation>
    <scope>NUCLEOTIDE SEQUENCE</scope>
    <source>
        <strain evidence="2">Expedition CK06-06</strain>
    </source>
</reference>
<dbReference type="AlphaFoldDB" id="X0RN99"/>
<evidence type="ECO:0000256" key="1">
    <source>
        <dbReference type="SAM" id="Coils"/>
    </source>
</evidence>
<feature type="coiled-coil region" evidence="1">
    <location>
        <begin position="29"/>
        <end position="56"/>
    </location>
</feature>
<feature type="non-terminal residue" evidence="2">
    <location>
        <position position="71"/>
    </location>
</feature>
<dbReference type="EMBL" id="BARS01009135">
    <property type="protein sequence ID" value="GAF70299.1"/>
    <property type="molecule type" value="Genomic_DNA"/>
</dbReference>
<sequence length="71" mass="8024">MNGWKNLIWKVSAALMTAAAITAAGFAGTRASNEDVEHVEKEIQELRVEVNHRLRNVETNVIKTCQFLDRQ</sequence>
<accession>X0RN99</accession>
<keyword evidence="1" id="KW-0175">Coiled coil</keyword>
<protein>
    <submittedName>
        <fullName evidence="2">Uncharacterized protein</fullName>
    </submittedName>
</protein>
<name>X0RN99_9ZZZZ</name>
<gene>
    <name evidence="2" type="ORF">S01H1_17238</name>
</gene>
<comment type="caution">
    <text evidence="2">The sequence shown here is derived from an EMBL/GenBank/DDBJ whole genome shotgun (WGS) entry which is preliminary data.</text>
</comment>